<keyword evidence="2" id="KW-0732">Signal</keyword>
<name>A0A011A029_9ACTN</name>
<evidence type="ECO:0000313" key="4">
    <source>
        <dbReference type="Proteomes" id="UP000021053"/>
    </source>
</evidence>
<dbReference type="AlphaFoldDB" id="A0A011A029"/>
<keyword evidence="4" id="KW-1185">Reference proteome</keyword>
<dbReference type="Proteomes" id="UP000021053">
    <property type="component" value="Unassembled WGS sequence"/>
</dbReference>
<protein>
    <submittedName>
        <fullName evidence="3">Uncharacterized protein</fullName>
    </submittedName>
</protein>
<evidence type="ECO:0000256" key="2">
    <source>
        <dbReference type="SAM" id="SignalP"/>
    </source>
</evidence>
<dbReference type="HOGENOM" id="CLU_2860182_0_0_11"/>
<gene>
    <name evidence="3" type="ORF">CryarDRAFT_4028</name>
</gene>
<feature type="signal peptide" evidence="2">
    <location>
        <begin position="1"/>
        <end position="30"/>
    </location>
</feature>
<proteinExistence type="predicted"/>
<reference evidence="3 4" key="1">
    <citation type="submission" date="2013-07" db="EMBL/GenBank/DDBJ databases">
        <authorList>
            <consortium name="DOE Joint Genome Institute"/>
            <person name="Eisen J."/>
            <person name="Huntemann M."/>
            <person name="Han J."/>
            <person name="Chen A."/>
            <person name="Kyrpides N."/>
            <person name="Mavromatis K."/>
            <person name="Markowitz V."/>
            <person name="Palaniappan K."/>
            <person name="Ivanova N."/>
            <person name="Schaumberg A."/>
            <person name="Pati A."/>
            <person name="Liolios K."/>
            <person name="Nordberg H.P."/>
            <person name="Cantor M.N."/>
            <person name="Hua S.X."/>
            <person name="Woyke T."/>
        </authorList>
    </citation>
    <scope>NUCLEOTIDE SEQUENCE [LARGE SCALE GENOMIC DNA]</scope>
    <source>
        <strain evidence="3 4">DSM 44712</strain>
    </source>
</reference>
<feature type="compositionally biased region" description="Pro residues" evidence="1">
    <location>
        <begin position="34"/>
        <end position="47"/>
    </location>
</feature>
<comment type="caution">
    <text evidence="3">The sequence shown here is derived from an EMBL/GenBank/DDBJ whole genome shotgun (WGS) entry which is preliminary data.</text>
</comment>
<dbReference type="RefSeq" id="WP_157017912.1">
    <property type="nucleotide sequence ID" value="NZ_KK073874.1"/>
</dbReference>
<accession>A0A011A029</accession>
<evidence type="ECO:0000256" key="1">
    <source>
        <dbReference type="SAM" id="MobiDB-lite"/>
    </source>
</evidence>
<evidence type="ECO:0000313" key="3">
    <source>
        <dbReference type="EMBL" id="EXG82827.1"/>
    </source>
</evidence>
<feature type="region of interest" description="Disordered" evidence="1">
    <location>
        <begin position="28"/>
        <end position="64"/>
    </location>
</feature>
<sequence>MVGRRGARLVVAAGFGVLLAFGVAPGGASAAATMPPPDCGVPMPPGADPTKWCDDQHGNPNKWP</sequence>
<feature type="chain" id="PRO_5001458461" evidence="2">
    <location>
        <begin position="31"/>
        <end position="64"/>
    </location>
</feature>
<dbReference type="EMBL" id="JFBT01000001">
    <property type="protein sequence ID" value="EXG82827.1"/>
    <property type="molecule type" value="Genomic_DNA"/>
</dbReference>
<organism evidence="3 4">
    <name type="scientific">Cryptosporangium arvum DSM 44712</name>
    <dbReference type="NCBI Taxonomy" id="927661"/>
    <lineage>
        <taxon>Bacteria</taxon>
        <taxon>Bacillati</taxon>
        <taxon>Actinomycetota</taxon>
        <taxon>Actinomycetes</taxon>
        <taxon>Cryptosporangiales</taxon>
        <taxon>Cryptosporangiaceae</taxon>
        <taxon>Cryptosporangium</taxon>
    </lineage>
</organism>